<feature type="region of interest" description="Disordered" evidence="1">
    <location>
        <begin position="23"/>
        <end position="52"/>
    </location>
</feature>
<dbReference type="AlphaFoldDB" id="A0A9Q1C1T6"/>
<gene>
    <name evidence="2" type="ORF">HOLleu_18444</name>
</gene>
<reference evidence="2" key="1">
    <citation type="submission" date="2021-10" db="EMBL/GenBank/DDBJ databases">
        <title>Tropical sea cucumber genome reveals ecological adaptation and Cuvierian tubules defense mechanism.</title>
        <authorList>
            <person name="Chen T."/>
        </authorList>
    </citation>
    <scope>NUCLEOTIDE SEQUENCE</scope>
    <source>
        <strain evidence="2">Nanhai2018</strain>
        <tissue evidence="2">Muscle</tissue>
    </source>
</reference>
<keyword evidence="3" id="KW-1185">Reference proteome</keyword>
<evidence type="ECO:0000313" key="2">
    <source>
        <dbReference type="EMBL" id="KAJ8037593.1"/>
    </source>
</evidence>
<name>A0A9Q1C1T6_HOLLE</name>
<comment type="caution">
    <text evidence="2">The sequence shown here is derived from an EMBL/GenBank/DDBJ whole genome shotgun (WGS) entry which is preliminary data.</text>
</comment>
<dbReference type="EMBL" id="JAIZAY010000008">
    <property type="protein sequence ID" value="KAJ8037593.1"/>
    <property type="molecule type" value="Genomic_DNA"/>
</dbReference>
<evidence type="ECO:0000256" key="1">
    <source>
        <dbReference type="SAM" id="MobiDB-lite"/>
    </source>
</evidence>
<evidence type="ECO:0000313" key="3">
    <source>
        <dbReference type="Proteomes" id="UP001152320"/>
    </source>
</evidence>
<proteinExistence type="predicted"/>
<accession>A0A9Q1C1T6</accession>
<organism evidence="2 3">
    <name type="scientific">Holothuria leucospilota</name>
    <name type="common">Black long sea cucumber</name>
    <name type="synonym">Mertensiothuria leucospilota</name>
    <dbReference type="NCBI Taxonomy" id="206669"/>
    <lineage>
        <taxon>Eukaryota</taxon>
        <taxon>Metazoa</taxon>
        <taxon>Echinodermata</taxon>
        <taxon>Eleutherozoa</taxon>
        <taxon>Echinozoa</taxon>
        <taxon>Holothuroidea</taxon>
        <taxon>Aspidochirotacea</taxon>
        <taxon>Aspidochirotida</taxon>
        <taxon>Holothuriidae</taxon>
        <taxon>Holothuria</taxon>
    </lineage>
</organism>
<sequence length="52" mass="6272">MGFFFSYEHNFWRQSYWPPLISTTPPLDQPQHQHTDIGAELFNNRPFPNSNY</sequence>
<protein>
    <submittedName>
        <fullName evidence="2">Uncharacterized protein</fullName>
    </submittedName>
</protein>
<dbReference type="Proteomes" id="UP001152320">
    <property type="component" value="Chromosome 8"/>
</dbReference>